<evidence type="ECO:0000256" key="10">
    <source>
        <dbReference type="ARBA" id="ARBA00037178"/>
    </source>
</evidence>
<dbReference type="Gene3D" id="3.40.630.190">
    <property type="entry name" value="LCP protein"/>
    <property type="match status" value="1"/>
</dbReference>
<feature type="domain" description="Cell envelope-related transcriptional attenuator" evidence="13">
    <location>
        <begin position="99"/>
        <end position="242"/>
    </location>
</feature>
<dbReference type="EMBL" id="CP020814">
    <property type="protein sequence ID" value="ARK31490.1"/>
    <property type="molecule type" value="Genomic_DNA"/>
</dbReference>
<keyword evidence="8 12" id="KW-0472">Membrane</keyword>
<dbReference type="GO" id="GO:0071555">
    <property type="term" value="P:cell wall organization"/>
    <property type="evidence" value="ECO:0007669"/>
    <property type="project" value="UniProtKB-KW"/>
</dbReference>
<dbReference type="NCBIfam" id="TIGR00350">
    <property type="entry name" value="lytR_cpsA_psr"/>
    <property type="match status" value="1"/>
</dbReference>
<dbReference type="AlphaFoldDB" id="A0A1X9MG42"/>
<evidence type="ECO:0000256" key="7">
    <source>
        <dbReference type="ARBA" id="ARBA00023015"/>
    </source>
</evidence>
<dbReference type="Proteomes" id="UP000193006">
    <property type="component" value="Chromosome"/>
</dbReference>
<evidence type="ECO:0000256" key="6">
    <source>
        <dbReference type="ARBA" id="ARBA00022989"/>
    </source>
</evidence>
<keyword evidence="3" id="KW-1003">Cell membrane</keyword>
<accession>A0A1X9MG42</accession>
<evidence type="ECO:0000259" key="13">
    <source>
        <dbReference type="Pfam" id="PF03816"/>
    </source>
</evidence>
<evidence type="ECO:0000313" key="15">
    <source>
        <dbReference type="Proteomes" id="UP000193006"/>
    </source>
</evidence>
<evidence type="ECO:0000256" key="5">
    <source>
        <dbReference type="ARBA" id="ARBA00022968"/>
    </source>
</evidence>
<evidence type="ECO:0000313" key="14">
    <source>
        <dbReference type="EMBL" id="ARK31490.1"/>
    </source>
</evidence>
<comment type="function">
    <text evidence="10">Involved in SarA attenuation. Affects resistance to oxacillin and teicoplanin, as well as the synthesis of virulence factors.</text>
</comment>
<comment type="subcellular location">
    <subcellularLocation>
        <location evidence="1">Cell membrane</location>
        <topology evidence="1">Single-pass type II membrane protein</topology>
    </subcellularLocation>
</comment>
<evidence type="ECO:0000256" key="1">
    <source>
        <dbReference type="ARBA" id="ARBA00004401"/>
    </source>
</evidence>
<keyword evidence="4 12" id="KW-0812">Transmembrane</keyword>
<dbReference type="Pfam" id="PF03816">
    <property type="entry name" value="LytR_cpsA_psr"/>
    <property type="match status" value="1"/>
</dbReference>
<reference evidence="14 15" key="1">
    <citation type="submission" date="2017-04" db="EMBL/GenBank/DDBJ databases">
        <title>Bacillus krulwichiae AM31D Genome sequencing and assembly.</title>
        <authorList>
            <person name="Krulwich T.A."/>
            <person name="Anastor L."/>
            <person name="Ehrlich R."/>
            <person name="Ehrlich G.D."/>
            <person name="Janto B."/>
        </authorList>
    </citation>
    <scope>NUCLEOTIDE SEQUENCE [LARGE SCALE GENOMIC DNA]</scope>
    <source>
        <strain evidence="14 15">AM31D</strain>
    </source>
</reference>
<comment type="similarity">
    <text evidence="2">Belongs to the LytR/CpsA/Psr (LCP) family.</text>
</comment>
<dbReference type="InterPro" id="IPR050922">
    <property type="entry name" value="LytR/CpsA/Psr_CW_biosynth"/>
</dbReference>
<evidence type="ECO:0000256" key="11">
    <source>
        <dbReference type="ARBA" id="ARBA00040752"/>
    </source>
</evidence>
<gene>
    <name evidence="14" type="primary">msrR</name>
    <name evidence="14" type="ORF">BkAM31D_17505</name>
</gene>
<keyword evidence="15" id="KW-1185">Reference proteome</keyword>
<evidence type="ECO:0000256" key="2">
    <source>
        <dbReference type="ARBA" id="ARBA00006068"/>
    </source>
</evidence>
<dbReference type="KEGG" id="bkw:BkAM31D_17505"/>
<dbReference type="GO" id="GO:0005886">
    <property type="term" value="C:plasma membrane"/>
    <property type="evidence" value="ECO:0007669"/>
    <property type="project" value="UniProtKB-SubCell"/>
</dbReference>
<name>A0A1X9MG42_9BACI</name>
<evidence type="ECO:0000256" key="3">
    <source>
        <dbReference type="ARBA" id="ARBA00022475"/>
    </source>
</evidence>
<keyword evidence="6 12" id="KW-1133">Transmembrane helix</keyword>
<feature type="transmembrane region" description="Helical" evidence="12">
    <location>
        <begin position="20"/>
        <end position="40"/>
    </location>
</feature>
<keyword evidence="5" id="KW-0735">Signal-anchor</keyword>
<protein>
    <recommendedName>
        <fullName evidence="11">Regulatory protein MsrR</fullName>
    </recommendedName>
</protein>
<evidence type="ECO:0000256" key="4">
    <source>
        <dbReference type="ARBA" id="ARBA00022692"/>
    </source>
</evidence>
<keyword evidence="7" id="KW-0805">Transcription regulation</keyword>
<sequence>MSTRRERKNKKRKTQRKYLILSVFLVIPLAFITVTTYSFIQYEEGKTASENYIMHKGQSEYQEEKNSFAKTIMKKEPTNHEPMNVLLVGVDKSNNGIARTDTIMIGQYNPSNGASKIASIMRDSYVEIPGHSKNKINAAFAFGGVDLLRQTIEDNFGLNIHYYALIDFSGFIQLVDTIAPSGLQVTIQERMYDPKHSVDYQPGQYILNGEDTLNYVRFRKNSESDFGRVRRQQEIITILKNELFTFSGMTKIPKLIGMIEPLIETNIQKTKMLNLGRNFILHPVKDIETMRIPVGGNFEDAYYPHAGSVLQLDMSANIKAMEDFFSEESEESMDEDK</sequence>
<organism evidence="14 15">
    <name type="scientific">Halalkalibacter krulwichiae</name>
    <dbReference type="NCBI Taxonomy" id="199441"/>
    <lineage>
        <taxon>Bacteria</taxon>
        <taxon>Bacillati</taxon>
        <taxon>Bacillota</taxon>
        <taxon>Bacilli</taxon>
        <taxon>Bacillales</taxon>
        <taxon>Bacillaceae</taxon>
        <taxon>Halalkalibacter</taxon>
    </lineage>
</organism>
<keyword evidence="9" id="KW-0804">Transcription</keyword>
<dbReference type="PANTHER" id="PTHR33392">
    <property type="entry name" value="POLYISOPRENYL-TEICHOIC ACID--PEPTIDOGLYCAN TEICHOIC ACID TRANSFERASE TAGU"/>
    <property type="match status" value="1"/>
</dbReference>
<dbReference type="PANTHER" id="PTHR33392:SF8">
    <property type="entry name" value="REGULATORY PROTEIN MSRR"/>
    <property type="match status" value="1"/>
</dbReference>
<evidence type="ECO:0000256" key="12">
    <source>
        <dbReference type="SAM" id="Phobius"/>
    </source>
</evidence>
<proteinExistence type="inferred from homology"/>
<dbReference type="STRING" id="199441.BkAM31D_17505"/>
<evidence type="ECO:0000256" key="8">
    <source>
        <dbReference type="ARBA" id="ARBA00023136"/>
    </source>
</evidence>
<evidence type="ECO:0000256" key="9">
    <source>
        <dbReference type="ARBA" id="ARBA00023163"/>
    </source>
</evidence>
<dbReference type="RefSeq" id="WP_066152841.1">
    <property type="nucleotide sequence ID" value="NZ_CP020814.1"/>
</dbReference>
<dbReference type="InterPro" id="IPR004474">
    <property type="entry name" value="LytR_CpsA_psr"/>
</dbReference>